<dbReference type="PANTHER" id="PTHR14494">
    <property type="entry name" value="ALADIN/ADRACALIN/AAAS"/>
    <property type="match status" value="1"/>
</dbReference>
<dbReference type="InterPro" id="IPR001680">
    <property type="entry name" value="WD40_rpt"/>
</dbReference>
<dbReference type="SUPFAM" id="SSF50978">
    <property type="entry name" value="WD40 repeat-like"/>
    <property type="match status" value="1"/>
</dbReference>
<dbReference type="Proteomes" id="UP000439903">
    <property type="component" value="Unassembled WGS sequence"/>
</dbReference>
<dbReference type="AlphaFoldDB" id="A0A8H3WXZ1"/>
<dbReference type="PROSITE" id="PS50294">
    <property type="entry name" value="WD_REPEATS_REGION"/>
    <property type="match status" value="1"/>
</dbReference>
<dbReference type="InterPro" id="IPR036322">
    <property type="entry name" value="WD40_repeat_dom_sf"/>
</dbReference>
<feature type="domain" description="Aladin seven-bladed propeller" evidence="2">
    <location>
        <begin position="139"/>
        <end position="472"/>
    </location>
</feature>
<reference evidence="3 4" key="1">
    <citation type="journal article" date="2019" name="Environ. Microbiol.">
        <title>At the nexus of three kingdoms: the genome of the mycorrhizal fungus Gigaspora margarita provides insights into plant, endobacterial and fungal interactions.</title>
        <authorList>
            <person name="Venice F."/>
            <person name="Ghignone S."/>
            <person name="Salvioli di Fossalunga A."/>
            <person name="Amselem J."/>
            <person name="Novero M."/>
            <person name="Xianan X."/>
            <person name="Sedzielewska Toro K."/>
            <person name="Morin E."/>
            <person name="Lipzen A."/>
            <person name="Grigoriev I.V."/>
            <person name="Henrissat B."/>
            <person name="Martin F.M."/>
            <person name="Bonfante P."/>
        </authorList>
    </citation>
    <scope>NUCLEOTIDE SEQUENCE [LARGE SCALE GENOMIC DNA]</scope>
    <source>
        <strain evidence="3 4">BEG34</strain>
    </source>
</reference>
<evidence type="ECO:0000256" key="1">
    <source>
        <dbReference type="PROSITE-ProRule" id="PRU00221"/>
    </source>
</evidence>
<gene>
    <name evidence="3" type="ORF">F8M41_013999</name>
</gene>
<feature type="repeat" description="WD" evidence="1">
    <location>
        <begin position="237"/>
        <end position="262"/>
    </location>
</feature>
<evidence type="ECO:0000313" key="3">
    <source>
        <dbReference type="EMBL" id="KAF0362930.1"/>
    </source>
</evidence>
<dbReference type="Gene3D" id="2.130.10.10">
    <property type="entry name" value="YVTN repeat-like/Quinoprotein amine dehydrogenase"/>
    <property type="match status" value="1"/>
</dbReference>
<name>A0A8H3WXZ1_GIGMA</name>
<comment type="caution">
    <text evidence="3">The sequence shown here is derived from an EMBL/GenBank/DDBJ whole genome shotgun (WGS) entry which is preliminary data.</text>
</comment>
<accession>A0A8H3WXZ1</accession>
<organism evidence="3 4">
    <name type="scientific">Gigaspora margarita</name>
    <dbReference type="NCBI Taxonomy" id="4874"/>
    <lineage>
        <taxon>Eukaryota</taxon>
        <taxon>Fungi</taxon>
        <taxon>Fungi incertae sedis</taxon>
        <taxon>Mucoromycota</taxon>
        <taxon>Glomeromycotina</taxon>
        <taxon>Glomeromycetes</taxon>
        <taxon>Diversisporales</taxon>
        <taxon>Gigasporaceae</taxon>
        <taxon>Gigaspora</taxon>
    </lineage>
</organism>
<dbReference type="PANTHER" id="PTHR14494:SF0">
    <property type="entry name" value="ALADIN"/>
    <property type="match status" value="1"/>
</dbReference>
<dbReference type="OrthoDB" id="10251741at2759"/>
<keyword evidence="1" id="KW-0853">WD repeat</keyword>
<keyword evidence="4" id="KW-1185">Reference proteome</keyword>
<dbReference type="PROSITE" id="PS50082">
    <property type="entry name" value="WD_REPEATS_2"/>
    <property type="match status" value="1"/>
</dbReference>
<dbReference type="SMART" id="SM00320">
    <property type="entry name" value="WD40"/>
    <property type="match status" value="4"/>
</dbReference>
<dbReference type="GO" id="GO:0006913">
    <property type="term" value="P:nucleocytoplasmic transport"/>
    <property type="evidence" value="ECO:0007669"/>
    <property type="project" value="TreeGrafter"/>
</dbReference>
<evidence type="ECO:0000313" key="4">
    <source>
        <dbReference type="Proteomes" id="UP000439903"/>
    </source>
</evidence>
<dbReference type="InterPro" id="IPR057403">
    <property type="entry name" value="Beta-prop_Aladin"/>
</dbReference>
<dbReference type="InterPro" id="IPR015943">
    <property type="entry name" value="WD40/YVTN_repeat-like_dom_sf"/>
</dbReference>
<proteinExistence type="predicted"/>
<dbReference type="InterPro" id="IPR045139">
    <property type="entry name" value="Aladin"/>
</dbReference>
<protein>
    <submittedName>
        <fullName evidence="3">WD40 repeat-like protein</fullName>
    </submittedName>
</protein>
<evidence type="ECO:0000259" key="2">
    <source>
        <dbReference type="Pfam" id="PF25460"/>
    </source>
</evidence>
<dbReference type="GO" id="GO:0005643">
    <property type="term" value="C:nuclear pore"/>
    <property type="evidence" value="ECO:0007669"/>
    <property type="project" value="TreeGrafter"/>
</dbReference>
<sequence>MATQIQTPNPAEVTVAEIDGRLLQLKKASDPNIEVYVRAEGVLFPQLQIPNNLKSPETLHQSRRVIVQNLPPRNVLSKTAQKIKDFVDCQFKCARVIIGDFARIFTDILPNFLSNSIFDVDTIHHMQLLHNIKNQYPSKILVWHPYISLFAVAHNVDVIFLYDLRVEAWFPEVLETTLQKEITCMAWKPLGGNILAVGCQRGICLWELTFNQKKSSGESSSFNAWMRYLNCPGHENIVSLAWHPHGYSLATGSSDGSIILWNTSFGNGAVLTTRRKVAFLSWSPVGEFLFSSFLDGRIEVYETQRWTSKVINTSSQISSRRPVQTACWTADGRALFLSFCEDQCIRCLSISPNLDSEWFPKEDMSYIPNCAGRTIEQLAVDPTGERLAVCFKDTALLVIFHAKRPTQVSRGSSLLSAQGIVRGPSWNDPSDPGAVVTRTDPKAVSINFAHQFTRGALLSLMWEDGQISFLPFLFRPIGK</sequence>
<dbReference type="EMBL" id="WTPW01002844">
    <property type="protein sequence ID" value="KAF0362930.1"/>
    <property type="molecule type" value="Genomic_DNA"/>
</dbReference>
<dbReference type="Pfam" id="PF25460">
    <property type="entry name" value="Beta-prop_Aladin"/>
    <property type="match status" value="1"/>
</dbReference>